<dbReference type="SUPFAM" id="SSF50891">
    <property type="entry name" value="Cyclophilin-like"/>
    <property type="match status" value="1"/>
</dbReference>
<reference evidence="7 8" key="1">
    <citation type="journal article" date="2018" name="Nat. Ecol. Evol.">
        <title>Pezizomycetes genomes reveal the molecular basis of ectomycorrhizal truffle lifestyle.</title>
        <authorList>
            <person name="Murat C."/>
            <person name="Payen T."/>
            <person name="Noel B."/>
            <person name="Kuo A."/>
            <person name="Morin E."/>
            <person name="Chen J."/>
            <person name="Kohler A."/>
            <person name="Krizsan K."/>
            <person name="Balestrini R."/>
            <person name="Da Silva C."/>
            <person name="Montanini B."/>
            <person name="Hainaut M."/>
            <person name="Levati E."/>
            <person name="Barry K.W."/>
            <person name="Belfiori B."/>
            <person name="Cichocki N."/>
            <person name="Clum A."/>
            <person name="Dockter R.B."/>
            <person name="Fauchery L."/>
            <person name="Guy J."/>
            <person name="Iotti M."/>
            <person name="Le Tacon F."/>
            <person name="Lindquist E.A."/>
            <person name="Lipzen A."/>
            <person name="Malagnac F."/>
            <person name="Mello A."/>
            <person name="Molinier V."/>
            <person name="Miyauchi S."/>
            <person name="Poulain J."/>
            <person name="Riccioni C."/>
            <person name="Rubini A."/>
            <person name="Sitrit Y."/>
            <person name="Splivallo R."/>
            <person name="Traeger S."/>
            <person name="Wang M."/>
            <person name="Zifcakova L."/>
            <person name="Wipf D."/>
            <person name="Zambonelli A."/>
            <person name="Paolocci F."/>
            <person name="Nowrousian M."/>
            <person name="Ottonello S."/>
            <person name="Baldrian P."/>
            <person name="Spatafora J.W."/>
            <person name="Henrissat B."/>
            <person name="Nagy L.G."/>
            <person name="Aury J.M."/>
            <person name="Wincker P."/>
            <person name="Grigoriev I.V."/>
            <person name="Bonfante P."/>
            <person name="Martin F.M."/>
        </authorList>
    </citation>
    <scope>NUCLEOTIDE SEQUENCE [LARGE SCALE GENOMIC DNA]</scope>
    <source>
        <strain evidence="7 8">ATCC MYA-4762</strain>
    </source>
</reference>
<dbReference type="Gene3D" id="2.40.100.10">
    <property type="entry name" value="Cyclophilin-like"/>
    <property type="match status" value="1"/>
</dbReference>
<dbReference type="PANTHER" id="PTHR45625">
    <property type="entry name" value="PEPTIDYL-PROLYL CIS-TRANS ISOMERASE-RELATED"/>
    <property type="match status" value="1"/>
</dbReference>
<organism evidence="7 8">
    <name type="scientific">Terfezia boudieri ATCC MYA-4762</name>
    <dbReference type="NCBI Taxonomy" id="1051890"/>
    <lineage>
        <taxon>Eukaryota</taxon>
        <taxon>Fungi</taxon>
        <taxon>Dikarya</taxon>
        <taxon>Ascomycota</taxon>
        <taxon>Pezizomycotina</taxon>
        <taxon>Pezizomycetes</taxon>
        <taxon>Pezizales</taxon>
        <taxon>Pezizaceae</taxon>
        <taxon>Terfezia</taxon>
    </lineage>
</organism>
<dbReference type="InterPro" id="IPR020892">
    <property type="entry name" value="Cyclophilin-type_PPIase_CS"/>
</dbReference>
<accession>A0A3N4LGK4</accession>
<dbReference type="EMBL" id="ML121583">
    <property type="protein sequence ID" value="RPB19801.1"/>
    <property type="molecule type" value="Genomic_DNA"/>
</dbReference>
<feature type="compositionally biased region" description="Basic residues" evidence="5">
    <location>
        <begin position="361"/>
        <end position="370"/>
    </location>
</feature>
<dbReference type="GO" id="GO:0006457">
    <property type="term" value="P:protein folding"/>
    <property type="evidence" value="ECO:0007669"/>
    <property type="project" value="InterPro"/>
</dbReference>
<dbReference type="GO" id="GO:0003755">
    <property type="term" value="F:peptidyl-prolyl cis-trans isomerase activity"/>
    <property type="evidence" value="ECO:0007669"/>
    <property type="project" value="UniProtKB-EC"/>
</dbReference>
<dbReference type="InterPro" id="IPR044666">
    <property type="entry name" value="Cyclophilin_A-like"/>
</dbReference>
<dbReference type="Pfam" id="PF00160">
    <property type="entry name" value="Pro_isomerase"/>
    <property type="match status" value="1"/>
</dbReference>
<dbReference type="OrthoDB" id="442970at2759"/>
<dbReference type="AlphaFoldDB" id="A0A3N4LGK4"/>
<dbReference type="InterPro" id="IPR002130">
    <property type="entry name" value="Cyclophilin-type_PPIase_dom"/>
</dbReference>
<feature type="compositionally biased region" description="Basic residues" evidence="5">
    <location>
        <begin position="198"/>
        <end position="210"/>
    </location>
</feature>
<feature type="region of interest" description="Disordered" evidence="5">
    <location>
        <begin position="196"/>
        <end position="224"/>
    </location>
</feature>
<comment type="similarity">
    <text evidence="4">Belongs to the cyclophilin-type PPIase family. CWC27 subfamily.</text>
</comment>
<dbReference type="InParanoid" id="A0A3N4LGK4"/>
<evidence type="ECO:0000256" key="5">
    <source>
        <dbReference type="SAM" id="MobiDB-lite"/>
    </source>
</evidence>
<dbReference type="PANTHER" id="PTHR45625:SF6">
    <property type="entry name" value="SPLICEOSOME-ASSOCIATED PROTEIN CWC27 HOMOLOG"/>
    <property type="match status" value="1"/>
</dbReference>
<feature type="non-terminal residue" evidence="7">
    <location>
        <position position="525"/>
    </location>
</feature>
<evidence type="ECO:0000256" key="1">
    <source>
        <dbReference type="ARBA" id="ARBA00000971"/>
    </source>
</evidence>
<evidence type="ECO:0000256" key="2">
    <source>
        <dbReference type="ARBA" id="ARBA00004123"/>
    </source>
</evidence>
<gene>
    <name evidence="7" type="ORF">L211DRAFT_746234</name>
</gene>
<evidence type="ECO:0000313" key="7">
    <source>
        <dbReference type="EMBL" id="RPB19801.1"/>
    </source>
</evidence>
<feature type="compositionally biased region" description="Pro residues" evidence="5">
    <location>
        <begin position="274"/>
        <end position="286"/>
    </location>
</feature>
<dbReference type="STRING" id="1051890.A0A3N4LGK4"/>
<sequence>MSSFYTLEPQTTAKVLLHTTSGDLELELWATQCPLTCRNFLQLCLDGYYNSTIFHRLVPGFIVQGGDPTGTGHGGEAIYPGGLFPDEFHSRLKFNRRGLLGMANSGKPNDNGSQFFFTLGDAKELTGKNTLFGKVVGETIYNLVKIGEMELEEEGSEKMLYPVRITGAEVLVNPFEDVVKREIKKKEVVGKEIPKKAAAGKKKGMGKKGKALLSFGGDEEEGEPVVQVTKMKFDTRLVSAIPEEEEKKAMPMKSRPAPREPEARSRNSSSSSRPPSPSTRNPPPPVIKLAKSTALSIPSRSPSPEPKEETDSFLAETNAQIEALKSTLKRSGAEPPSSAPAPKKRSLLALQKEMLPSTSVKGRKRKRNGKGKGGAGDVDDDAMDALERFKLKLAKAAEFTDDRGDISLQEKAVTPDTLAVTAVTAITSTTTVDDEEGEYQLCDLHFIPHCQSCKSWDEAHANDSNANAINDEDVSPEDFLGHTLRFGKDKLGKDLNWKKEHDYDDGLVVIDPLEKGRELAEQARG</sequence>
<dbReference type="PRINTS" id="PR00153">
    <property type="entry name" value="CSAPPISMRASE"/>
</dbReference>
<feature type="region of interest" description="Disordered" evidence="5">
    <location>
        <begin position="239"/>
        <end position="380"/>
    </location>
</feature>
<dbReference type="InterPro" id="IPR029000">
    <property type="entry name" value="Cyclophilin-like_dom_sf"/>
</dbReference>
<evidence type="ECO:0000256" key="4">
    <source>
        <dbReference type="ARBA" id="ARBA00038509"/>
    </source>
</evidence>
<feature type="domain" description="PPIase cyclophilin-type" evidence="6">
    <location>
        <begin position="18"/>
        <end position="170"/>
    </location>
</feature>
<dbReference type="GO" id="GO:0071013">
    <property type="term" value="C:catalytic step 2 spliceosome"/>
    <property type="evidence" value="ECO:0007669"/>
    <property type="project" value="TreeGrafter"/>
</dbReference>
<comment type="subcellular location">
    <subcellularLocation>
        <location evidence="2">Nucleus</location>
    </subcellularLocation>
</comment>
<dbReference type="PROSITE" id="PS50072">
    <property type="entry name" value="CSA_PPIASE_2"/>
    <property type="match status" value="1"/>
</dbReference>
<evidence type="ECO:0000259" key="6">
    <source>
        <dbReference type="PROSITE" id="PS50072"/>
    </source>
</evidence>
<dbReference type="Proteomes" id="UP000267821">
    <property type="component" value="Unassembled WGS sequence"/>
</dbReference>
<proteinExistence type="inferred from homology"/>
<keyword evidence="3" id="KW-0539">Nucleus</keyword>
<dbReference type="CDD" id="cd01925">
    <property type="entry name" value="cyclophilin_CeCYP16-like"/>
    <property type="match status" value="1"/>
</dbReference>
<name>A0A3N4LGK4_9PEZI</name>
<protein>
    <submittedName>
        <fullName evidence="7">Cyclophilin-like protein</fullName>
    </submittedName>
</protein>
<keyword evidence="8" id="KW-1185">Reference proteome</keyword>
<dbReference type="PROSITE" id="PS00170">
    <property type="entry name" value="CSA_PPIASE_1"/>
    <property type="match status" value="1"/>
</dbReference>
<evidence type="ECO:0000313" key="8">
    <source>
        <dbReference type="Proteomes" id="UP000267821"/>
    </source>
</evidence>
<comment type="catalytic activity">
    <reaction evidence="1">
        <text>[protein]-peptidylproline (omega=180) = [protein]-peptidylproline (omega=0)</text>
        <dbReference type="Rhea" id="RHEA:16237"/>
        <dbReference type="Rhea" id="RHEA-COMP:10747"/>
        <dbReference type="Rhea" id="RHEA-COMP:10748"/>
        <dbReference type="ChEBI" id="CHEBI:83833"/>
        <dbReference type="ChEBI" id="CHEBI:83834"/>
        <dbReference type="EC" id="5.2.1.8"/>
    </reaction>
</comment>
<evidence type="ECO:0000256" key="3">
    <source>
        <dbReference type="ARBA" id="ARBA00023242"/>
    </source>
</evidence>